<reference evidence="1 2" key="1">
    <citation type="submission" date="2020-10" db="EMBL/GenBank/DDBJ databases">
        <title>Connecting structure to function with the recovery of over 1000 high-quality activated sludge metagenome-assembled genomes encoding full-length rRNA genes using long-read sequencing.</title>
        <authorList>
            <person name="Singleton C.M."/>
            <person name="Petriglieri F."/>
            <person name="Kristensen J.M."/>
            <person name="Kirkegaard R.H."/>
            <person name="Michaelsen T.Y."/>
            <person name="Andersen M.H."/>
            <person name="Karst S.M."/>
            <person name="Dueholm M.S."/>
            <person name="Nielsen P.H."/>
            <person name="Albertsen M."/>
        </authorList>
    </citation>
    <scope>NUCLEOTIDE SEQUENCE [LARGE SCALE GENOMIC DNA]</scope>
    <source>
        <strain evidence="1">Ribe_18-Q3-R11-54_BAT3C.373</strain>
    </source>
</reference>
<organism evidence="1 2">
    <name type="scientific">Candidatus Defluviibacterium haderslevense</name>
    <dbReference type="NCBI Taxonomy" id="2981993"/>
    <lineage>
        <taxon>Bacteria</taxon>
        <taxon>Pseudomonadati</taxon>
        <taxon>Bacteroidota</taxon>
        <taxon>Saprospiria</taxon>
        <taxon>Saprospirales</taxon>
        <taxon>Saprospiraceae</taxon>
        <taxon>Candidatus Defluviibacterium</taxon>
    </lineage>
</organism>
<name>A0A9D7SC43_9BACT</name>
<dbReference type="EMBL" id="JADKFW010000021">
    <property type="protein sequence ID" value="MBK9719895.1"/>
    <property type="molecule type" value="Genomic_DNA"/>
</dbReference>
<sequence>MKDTKVYHFLSGLTKTELNRLSKYLESPYFNRNEILLTIYYQLEQHFRNNSSTELETTTIWNQIYPQSPYHGDRFRKLCSELMDLCEAFLAQQIYDNNPLHQANYLLQAVHHKQIERMYTSATNTARNLAKKQFFKPASYYYYLYEIEKNLYKLENVELNRASKKNIEKINLEKIVSNLDYFYISEKLKYYCSLLSWNKIIALDKNLLFIQEIIQIARSAEFIDIPPIAIYLKIQDTLIDSENENHYFELKRLIEKYIDLFPLDEAKDIMDNAINYSIQRINKKDTSYLKELFELYQKSISSEIIIVNGEITPWTFKNIITTSLRLNEYNWTENFINQYGDKINLYTRQNAINYNWLIYFFLRKNLIK</sequence>
<comment type="caution">
    <text evidence="1">The sequence shown here is derived from an EMBL/GenBank/DDBJ whole genome shotgun (WGS) entry which is preliminary data.</text>
</comment>
<accession>A0A9D7SC43</accession>
<evidence type="ECO:0000313" key="1">
    <source>
        <dbReference type="EMBL" id="MBK9719895.1"/>
    </source>
</evidence>
<protein>
    <submittedName>
        <fullName evidence="1">Uncharacterized protein</fullName>
    </submittedName>
</protein>
<dbReference type="AlphaFoldDB" id="A0A9D7SC43"/>
<dbReference type="Proteomes" id="UP000808349">
    <property type="component" value="Unassembled WGS sequence"/>
</dbReference>
<proteinExistence type="predicted"/>
<evidence type="ECO:0000313" key="2">
    <source>
        <dbReference type="Proteomes" id="UP000808349"/>
    </source>
</evidence>
<gene>
    <name evidence="1" type="ORF">IPO85_20730</name>
</gene>